<dbReference type="InterPro" id="IPR036724">
    <property type="entry name" value="Cobalamin-bd_sf"/>
</dbReference>
<proteinExistence type="predicted"/>
<protein>
    <recommendedName>
        <fullName evidence="1">HTH merR-type domain-containing protein</fullName>
    </recommendedName>
</protein>
<reference evidence="2 3" key="1">
    <citation type="submission" date="2016-03" db="EMBL/GenBank/DDBJ databases">
        <authorList>
            <person name="Ploux O."/>
        </authorList>
    </citation>
    <scope>NUCLEOTIDE SEQUENCE [LARGE SCALE GENOMIC DNA]</scope>
    <source>
        <strain evidence="2 3">BER2</strain>
    </source>
</reference>
<dbReference type="CDD" id="cd02065">
    <property type="entry name" value="B12-binding_like"/>
    <property type="match status" value="1"/>
</dbReference>
<dbReference type="SUPFAM" id="SSF52242">
    <property type="entry name" value="Cobalamin (vitamin B12)-binding domain"/>
    <property type="match status" value="1"/>
</dbReference>
<dbReference type="OrthoDB" id="9800334at2"/>
<dbReference type="Pfam" id="PF02607">
    <property type="entry name" value="B12-binding_2"/>
    <property type="match status" value="1"/>
</dbReference>
<dbReference type="PROSITE" id="PS50937">
    <property type="entry name" value="HTH_MERR_2"/>
    <property type="match status" value="1"/>
</dbReference>
<dbReference type="EMBL" id="LUKF01000001">
    <property type="protein sequence ID" value="KYG70647.1"/>
    <property type="molecule type" value="Genomic_DNA"/>
</dbReference>
<dbReference type="SUPFAM" id="SSF46955">
    <property type="entry name" value="Putative DNA-binding domain"/>
    <property type="match status" value="1"/>
</dbReference>
<dbReference type="Gene3D" id="1.10.1660.10">
    <property type="match status" value="1"/>
</dbReference>
<gene>
    <name evidence="2" type="ORF">AZI85_01545</name>
</gene>
<feature type="domain" description="HTH merR-type" evidence="1">
    <location>
        <begin position="32"/>
        <end position="85"/>
    </location>
</feature>
<evidence type="ECO:0000313" key="2">
    <source>
        <dbReference type="EMBL" id="KYG70647.1"/>
    </source>
</evidence>
<dbReference type="GO" id="GO:0006355">
    <property type="term" value="P:regulation of DNA-templated transcription"/>
    <property type="evidence" value="ECO:0007669"/>
    <property type="project" value="InterPro"/>
</dbReference>
<dbReference type="InterPro" id="IPR009061">
    <property type="entry name" value="DNA-bd_dom_put_sf"/>
</dbReference>
<dbReference type="GO" id="GO:0031419">
    <property type="term" value="F:cobalamin binding"/>
    <property type="evidence" value="ECO:0007669"/>
    <property type="project" value="InterPro"/>
</dbReference>
<organism evidence="2 3">
    <name type="scientific">Bdellovibrio bacteriovorus</name>
    <dbReference type="NCBI Taxonomy" id="959"/>
    <lineage>
        <taxon>Bacteria</taxon>
        <taxon>Pseudomonadati</taxon>
        <taxon>Bdellovibrionota</taxon>
        <taxon>Bdellovibrionia</taxon>
        <taxon>Bdellovibrionales</taxon>
        <taxon>Pseudobdellovibrionaceae</taxon>
        <taxon>Bdellovibrio</taxon>
    </lineage>
</organism>
<dbReference type="Gene3D" id="1.10.1240.10">
    <property type="entry name" value="Methionine synthase domain"/>
    <property type="match status" value="1"/>
</dbReference>
<sequence length="317" mass="35503">MTRYFEHVLAYLHSRYLRPACQWNALWRPEITLCAWERRYGVPLPSRSDTGRRVYALREIEKLKILKLLTDNGHSIGEIAHLELSKLNALIKQSIANSATTQTVLRLIAATAECDLAKLSALLKTAQLENDTRTLLVEIISPTLAEIGRKVIDGELDVYHEHAASSVIRNLLSGILYSIEQLPDKNETKTIILATPEGEHHEFGVLISAILTALRGNKVLYLGPNMPATSLARAIRNVNAAVAVIGCSAPHEALSTSRYKEFVNQLSAEVDTSVPFWFGGFRNEDIDKLSCLTKRDVVFMNRYQDLERALRELSKSP</sequence>
<dbReference type="InterPro" id="IPR036594">
    <property type="entry name" value="Meth_synthase_dom"/>
</dbReference>
<dbReference type="GO" id="GO:0003677">
    <property type="term" value="F:DNA binding"/>
    <property type="evidence" value="ECO:0007669"/>
    <property type="project" value="InterPro"/>
</dbReference>
<dbReference type="Gene3D" id="3.40.50.280">
    <property type="entry name" value="Cobalamin-binding domain"/>
    <property type="match status" value="1"/>
</dbReference>
<dbReference type="RefSeq" id="WP_063242421.1">
    <property type="nucleotide sequence ID" value="NZ_LUKF01000001.1"/>
</dbReference>
<dbReference type="Pfam" id="PF13411">
    <property type="entry name" value="MerR_1"/>
    <property type="match status" value="1"/>
</dbReference>
<dbReference type="Proteomes" id="UP000075391">
    <property type="component" value="Unassembled WGS sequence"/>
</dbReference>
<name>A0A150WVV1_BDEBC</name>
<dbReference type="AlphaFoldDB" id="A0A150WVV1"/>
<evidence type="ECO:0000259" key="1">
    <source>
        <dbReference type="PROSITE" id="PS50937"/>
    </source>
</evidence>
<dbReference type="InterPro" id="IPR003759">
    <property type="entry name" value="Cbl-bd_cap"/>
</dbReference>
<dbReference type="InterPro" id="IPR000551">
    <property type="entry name" value="MerR-type_HTH_dom"/>
</dbReference>
<comment type="caution">
    <text evidence="2">The sequence shown here is derived from an EMBL/GenBank/DDBJ whole genome shotgun (WGS) entry which is preliminary data.</text>
</comment>
<dbReference type="GO" id="GO:0046872">
    <property type="term" value="F:metal ion binding"/>
    <property type="evidence" value="ECO:0007669"/>
    <property type="project" value="InterPro"/>
</dbReference>
<accession>A0A150WVV1</accession>
<evidence type="ECO:0000313" key="3">
    <source>
        <dbReference type="Proteomes" id="UP000075391"/>
    </source>
</evidence>